<dbReference type="Proteomes" id="UP000812961">
    <property type="component" value="Unassembled WGS sequence"/>
</dbReference>
<accession>A0ABS7GH71</accession>
<keyword evidence="2" id="KW-1185">Reference proteome</keyword>
<comment type="caution">
    <text evidence="1">The sequence shown here is derived from an EMBL/GenBank/DDBJ whole genome shotgun (WGS) entry which is preliminary data.</text>
</comment>
<organism evidence="1 2">
    <name type="scientific">Chitinophaga rhizophila</name>
    <dbReference type="NCBI Taxonomy" id="2866212"/>
    <lineage>
        <taxon>Bacteria</taxon>
        <taxon>Pseudomonadati</taxon>
        <taxon>Bacteroidota</taxon>
        <taxon>Chitinophagia</taxon>
        <taxon>Chitinophagales</taxon>
        <taxon>Chitinophagaceae</taxon>
        <taxon>Chitinophaga</taxon>
    </lineage>
</organism>
<dbReference type="EMBL" id="JAICCF010000003">
    <property type="protein sequence ID" value="MBW8685997.1"/>
    <property type="molecule type" value="Genomic_DNA"/>
</dbReference>
<name>A0ABS7GH71_9BACT</name>
<gene>
    <name evidence="1" type="ORF">K1Y79_16780</name>
</gene>
<evidence type="ECO:0000313" key="2">
    <source>
        <dbReference type="Proteomes" id="UP000812961"/>
    </source>
</evidence>
<evidence type="ECO:0000313" key="1">
    <source>
        <dbReference type="EMBL" id="MBW8685997.1"/>
    </source>
</evidence>
<dbReference type="RefSeq" id="WP_220251321.1">
    <property type="nucleotide sequence ID" value="NZ_JAICCF010000003.1"/>
</dbReference>
<protein>
    <submittedName>
        <fullName evidence="1">Uncharacterized protein</fullName>
    </submittedName>
</protein>
<proteinExistence type="predicted"/>
<reference evidence="1 2" key="1">
    <citation type="submission" date="2021-08" db="EMBL/GenBank/DDBJ databases">
        <title>The genome sequence of Chitinophaga sp. B61.</title>
        <authorList>
            <person name="Zhang X."/>
        </authorList>
    </citation>
    <scope>NUCLEOTIDE SEQUENCE [LARGE SCALE GENOMIC DNA]</scope>
    <source>
        <strain evidence="1 2">B61</strain>
    </source>
</reference>
<sequence length="285" mass="32568">MDIAALLKDVPDYTRVYHESVIPQHLQYYFLNRQHDLMASIKKDGNAYGGLNAASSTLAAFLQNKLDSISPGAGTDSTFVNEVNQYIADWQGTFDSGKVYASLQYAERICELFEQQGHPIKEEIRQHGEIEARFIQISYWVKAAFQVEIWVEESNLSQFIANSVSFLAEKPHLAYYIKEMTIRAKPQQQLINGIAIPYNNVKIRLMPEVVNTYRNPLVMEICEAALEWNKDFSCNDIAQRPFTVKAGNNVSISQGNFNYKQFLQLLGALEKVYDSNYDHAYLLNQ</sequence>